<dbReference type="InterPro" id="IPR003661">
    <property type="entry name" value="HisK_dim/P_dom"/>
</dbReference>
<dbReference type="OrthoDB" id="9790669at2"/>
<feature type="domain" description="Response regulatory" evidence="16">
    <location>
        <begin position="8"/>
        <end position="125"/>
    </location>
</feature>
<evidence type="ECO:0000256" key="11">
    <source>
        <dbReference type="ARBA" id="ARBA00068150"/>
    </source>
</evidence>
<comment type="catalytic activity">
    <reaction evidence="1">
        <text>ATP + protein L-histidine = ADP + protein N-phospho-L-histidine.</text>
        <dbReference type="EC" id="2.7.13.3"/>
    </reaction>
</comment>
<evidence type="ECO:0000256" key="14">
    <source>
        <dbReference type="SAM" id="Coils"/>
    </source>
</evidence>
<keyword evidence="14" id="KW-0175">Coiled coil</keyword>
<dbReference type="FunFam" id="1.10.287.130:FF:000002">
    <property type="entry name" value="Two-component osmosensing histidine kinase"/>
    <property type="match status" value="1"/>
</dbReference>
<feature type="domain" description="Histidine kinase" evidence="15">
    <location>
        <begin position="175"/>
        <end position="400"/>
    </location>
</feature>
<dbReference type="Proteomes" id="UP000266177">
    <property type="component" value="Unassembled WGS sequence"/>
</dbReference>
<dbReference type="CDD" id="cd16922">
    <property type="entry name" value="HATPase_EvgS-ArcB-TorS-like"/>
    <property type="match status" value="1"/>
</dbReference>
<dbReference type="InterPro" id="IPR011006">
    <property type="entry name" value="CheY-like_superfamily"/>
</dbReference>
<evidence type="ECO:0000256" key="5">
    <source>
        <dbReference type="ARBA" id="ARBA00022679"/>
    </source>
</evidence>
<dbReference type="InterPro" id="IPR003594">
    <property type="entry name" value="HATPase_dom"/>
</dbReference>
<dbReference type="Pfam" id="PF00512">
    <property type="entry name" value="HisKA"/>
    <property type="match status" value="1"/>
</dbReference>
<accession>A0A3A3GQQ0</accession>
<evidence type="ECO:0000259" key="16">
    <source>
        <dbReference type="PROSITE" id="PS50110"/>
    </source>
</evidence>
<dbReference type="PROSITE" id="PS50110">
    <property type="entry name" value="RESPONSE_REGULATORY"/>
    <property type="match status" value="1"/>
</dbReference>
<evidence type="ECO:0000256" key="1">
    <source>
        <dbReference type="ARBA" id="ARBA00000085"/>
    </source>
</evidence>
<dbReference type="InterPro" id="IPR005467">
    <property type="entry name" value="His_kinase_dom"/>
</dbReference>
<keyword evidence="6" id="KW-0547">Nucleotide-binding</keyword>
<feature type="coiled-coil region" evidence="14">
    <location>
        <begin position="134"/>
        <end position="168"/>
    </location>
</feature>
<dbReference type="Gene3D" id="1.10.287.130">
    <property type="match status" value="1"/>
</dbReference>
<evidence type="ECO:0000256" key="8">
    <source>
        <dbReference type="ARBA" id="ARBA00022840"/>
    </source>
</evidence>
<feature type="modified residue" description="4-aspartylphosphate" evidence="13">
    <location>
        <position position="57"/>
    </location>
</feature>
<proteinExistence type="inferred from homology"/>
<evidence type="ECO:0000256" key="9">
    <source>
        <dbReference type="ARBA" id="ARBA00023012"/>
    </source>
</evidence>
<keyword evidence="9" id="KW-0902">Two-component regulatory system</keyword>
<evidence type="ECO:0000256" key="12">
    <source>
        <dbReference type="ARBA" id="ARBA00074306"/>
    </source>
</evidence>
<evidence type="ECO:0000256" key="4">
    <source>
        <dbReference type="ARBA" id="ARBA00022553"/>
    </source>
</evidence>
<dbReference type="PANTHER" id="PTHR45339:SF1">
    <property type="entry name" value="HYBRID SIGNAL TRANSDUCTION HISTIDINE KINASE J"/>
    <property type="match status" value="1"/>
</dbReference>
<keyword evidence="8" id="KW-0067">ATP-binding</keyword>
<keyword evidence="7 17" id="KW-0418">Kinase</keyword>
<gene>
    <name evidence="17" type="ORF">DQX05_06190</name>
</gene>
<dbReference type="SMART" id="SM00387">
    <property type="entry name" value="HATPase_c"/>
    <property type="match status" value="1"/>
</dbReference>
<comment type="caution">
    <text evidence="17">The sequence shown here is derived from an EMBL/GenBank/DDBJ whole genome shotgun (WGS) entry which is preliminary data.</text>
</comment>
<dbReference type="Gene3D" id="3.30.565.10">
    <property type="entry name" value="Histidine kinase-like ATPase, C-terminal domain"/>
    <property type="match status" value="1"/>
</dbReference>
<dbReference type="Pfam" id="PF02518">
    <property type="entry name" value="HATPase_c"/>
    <property type="match status" value="1"/>
</dbReference>
<comment type="similarity">
    <text evidence="2">In the N-terminal section; belongs to the phytochrome family.</text>
</comment>
<keyword evidence="5" id="KW-0808">Transferase</keyword>
<dbReference type="PROSITE" id="PS50109">
    <property type="entry name" value="HIS_KIN"/>
    <property type="match status" value="1"/>
</dbReference>
<evidence type="ECO:0000313" key="18">
    <source>
        <dbReference type="Proteomes" id="UP000266177"/>
    </source>
</evidence>
<dbReference type="SUPFAM" id="SSF47384">
    <property type="entry name" value="Homodimeric domain of signal transducing histidine kinase"/>
    <property type="match status" value="1"/>
</dbReference>
<organism evidence="17 18">
    <name type="scientific">Paenibacillus thiaminolyticus</name>
    <name type="common">Bacillus thiaminolyticus</name>
    <dbReference type="NCBI Taxonomy" id="49283"/>
    <lineage>
        <taxon>Bacteria</taxon>
        <taxon>Bacillati</taxon>
        <taxon>Bacillota</taxon>
        <taxon>Bacilli</taxon>
        <taxon>Bacillales</taxon>
        <taxon>Paenibacillaceae</taxon>
        <taxon>Paenibacillus</taxon>
    </lineage>
</organism>
<dbReference type="InterPro" id="IPR004358">
    <property type="entry name" value="Sig_transdc_His_kin-like_C"/>
</dbReference>
<evidence type="ECO:0000256" key="7">
    <source>
        <dbReference type="ARBA" id="ARBA00022777"/>
    </source>
</evidence>
<dbReference type="PRINTS" id="PR00344">
    <property type="entry name" value="BCTRLSENSOR"/>
</dbReference>
<evidence type="ECO:0000256" key="13">
    <source>
        <dbReference type="PROSITE-ProRule" id="PRU00169"/>
    </source>
</evidence>
<dbReference type="SUPFAM" id="SSF52172">
    <property type="entry name" value="CheY-like"/>
    <property type="match status" value="1"/>
</dbReference>
<reference evidence="17 18" key="1">
    <citation type="submission" date="2018-09" db="EMBL/GenBank/DDBJ databases">
        <title>Paenibacillus SK2017-BO5.</title>
        <authorList>
            <person name="Piskunova J.V."/>
            <person name="Dubiley S.A."/>
            <person name="Severinov K.V."/>
        </authorList>
    </citation>
    <scope>NUCLEOTIDE SEQUENCE [LARGE SCALE GENOMIC DNA]</scope>
    <source>
        <strain evidence="17 18">BO5</strain>
    </source>
</reference>
<dbReference type="SMART" id="SM00448">
    <property type="entry name" value="REC"/>
    <property type="match status" value="1"/>
</dbReference>
<sequence length="404" mass="45424">MTTLEPINILLVDDRPENLLALEAVLSEESYRLVKATSGEEALRHLMKSEFAVIVLDVQMPGMDGIETAKWIKAREKTKNIPIIFVSANYKETEHLFAGYSAGGVDYMIKPFVPHILKSKIHSFVGMFLAQKRLQAQKMLLHQKTQELERMNHELAAAKEAAERAALARTQFLAMMSHEIRTPMNGVLGMVDLLMDTELTPEQGNYAEMIRKSADALIRTINNILDFTKMESGKLELDEFPFDCTALVSEVYELFTPESSKRDLNLTYTIAPDVPNCLYGDMFRLRQILVNLVGNAVKFTDSGEVEIRISLLPERQREEEPGRVKVQFEVKDSGVGIPENKMDGLFQPFSQLDSSMNRKYGGSGLGLAICKSLVHMMQGDIRTVPVEEGALFVFHVCLGICEEQ</sequence>
<dbReference type="InterPro" id="IPR036890">
    <property type="entry name" value="HATPase_C_sf"/>
</dbReference>
<dbReference type="PANTHER" id="PTHR45339">
    <property type="entry name" value="HYBRID SIGNAL TRANSDUCTION HISTIDINE KINASE J"/>
    <property type="match status" value="1"/>
</dbReference>
<evidence type="ECO:0000313" key="17">
    <source>
        <dbReference type="EMBL" id="RJG25663.1"/>
    </source>
</evidence>
<evidence type="ECO:0000259" key="15">
    <source>
        <dbReference type="PROSITE" id="PS50109"/>
    </source>
</evidence>
<protein>
    <recommendedName>
        <fullName evidence="12">Circadian input-output histidine kinase CikA</fullName>
        <ecNumber evidence="3">2.7.13.3</ecNumber>
    </recommendedName>
    <alternativeName>
        <fullName evidence="11">Sensory/regulatory protein RpfC</fullName>
    </alternativeName>
</protein>
<dbReference type="GO" id="GO:0000155">
    <property type="term" value="F:phosphorelay sensor kinase activity"/>
    <property type="evidence" value="ECO:0007669"/>
    <property type="project" value="InterPro"/>
</dbReference>
<dbReference type="SUPFAM" id="SSF55874">
    <property type="entry name" value="ATPase domain of HSP90 chaperone/DNA topoisomerase II/histidine kinase"/>
    <property type="match status" value="1"/>
</dbReference>
<name>A0A3A3GQQ0_PANTH</name>
<dbReference type="InterPro" id="IPR036097">
    <property type="entry name" value="HisK_dim/P_sf"/>
</dbReference>
<dbReference type="GO" id="GO:0005524">
    <property type="term" value="F:ATP binding"/>
    <property type="evidence" value="ECO:0007669"/>
    <property type="project" value="UniProtKB-KW"/>
</dbReference>
<dbReference type="SMART" id="SM00388">
    <property type="entry name" value="HisKA"/>
    <property type="match status" value="1"/>
</dbReference>
<dbReference type="InterPro" id="IPR001789">
    <property type="entry name" value="Sig_transdc_resp-reg_receiver"/>
</dbReference>
<dbReference type="Pfam" id="PF00072">
    <property type="entry name" value="Response_reg"/>
    <property type="match status" value="1"/>
</dbReference>
<dbReference type="EMBL" id="QYZD01000003">
    <property type="protein sequence ID" value="RJG25663.1"/>
    <property type="molecule type" value="Genomic_DNA"/>
</dbReference>
<evidence type="ECO:0000256" key="6">
    <source>
        <dbReference type="ARBA" id="ARBA00022741"/>
    </source>
</evidence>
<dbReference type="EC" id="2.7.13.3" evidence="3"/>
<keyword evidence="4 13" id="KW-0597">Phosphoprotein</keyword>
<dbReference type="Gene3D" id="3.40.50.2300">
    <property type="match status" value="1"/>
</dbReference>
<dbReference type="FunFam" id="3.30.565.10:FF:000010">
    <property type="entry name" value="Sensor histidine kinase RcsC"/>
    <property type="match status" value="1"/>
</dbReference>
<evidence type="ECO:0000256" key="2">
    <source>
        <dbReference type="ARBA" id="ARBA00006402"/>
    </source>
</evidence>
<dbReference type="CDD" id="cd00082">
    <property type="entry name" value="HisKA"/>
    <property type="match status" value="1"/>
</dbReference>
<dbReference type="AlphaFoldDB" id="A0A3A3GQQ0"/>
<evidence type="ECO:0000256" key="3">
    <source>
        <dbReference type="ARBA" id="ARBA00012438"/>
    </source>
</evidence>
<comment type="subunit">
    <text evidence="10">At low DSF concentrations, interacts with RpfF.</text>
</comment>
<evidence type="ECO:0000256" key="10">
    <source>
        <dbReference type="ARBA" id="ARBA00064003"/>
    </source>
</evidence>